<evidence type="ECO:0000256" key="3">
    <source>
        <dbReference type="ARBA" id="ARBA00006922"/>
    </source>
</evidence>
<keyword evidence="5" id="KW-0678">Repressor</keyword>
<dbReference type="OrthoDB" id="5345625at2759"/>
<dbReference type="AlphaFoldDB" id="A0A448YKB0"/>
<evidence type="ECO:0000256" key="7">
    <source>
        <dbReference type="ARBA" id="ARBA00023163"/>
    </source>
</evidence>
<dbReference type="GO" id="GO:0005737">
    <property type="term" value="C:cytoplasm"/>
    <property type="evidence" value="ECO:0007669"/>
    <property type="project" value="UniProtKB-SubCell"/>
</dbReference>
<reference evidence="10 11" key="1">
    <citation type="submission" date="2018-12" db="EMBL/GenBank/DDBJ databases">
        <authorList>
            <person name="Tiukova I."/>
            <person name="Dainat J."/>
        </authorList>
    </citation>
    <scope>NUCLEOTIDE SEQUENCE [LARGE SCALE GENOMIC DNA]</scope>
</reference>
<dbReference type="GO" id="GO:0005634">
    <property type="term" value="C:nucleus"/>
    <property type="evidence" value="ECO:0007669"/>
    <property type="project" value="UniProtKB-SubCell"/>
</dbReference>
<keyword evidence="4" id="KW-0963">Cytoplasm</keyword>
<accession>A0A448YKB0</accession>
<feature type="region of interest" description="Disordered" evidence="9">
    <location>
        <begin position="227"/>
        <end position="266"/>
    </location>
</feature>
<dbReference type="Pfam" id="PF08528">
    <property type="entry name" value="Whi5"/>
    <property type="match status" value="1"/>
</dbReference>
<evidence type="ECO:0000313" key="10">
    <source>
        <dbReference type="EMBL" id="VEU21308.1"/>
    </source>
</evidence>
<comment type="subcellular location">
    <subcellularLocation>
        <location evidence="2">Cytoplasm</location>
    </subcellularLocation>
    <subcellularLocation>
        <location evidence="1">Nucleus</location>
    </subcellularLocation>
</comment>
<evidence type="ECO:0000313" key="11">
    <source>
        <dbReference type="Proteomes" id="UP000290900"/>
    </source>
</evidence>
<keyword evidence="11" id="KW-1185">Reference proteome</keyword>
<comment type="similarity">
    <text evidence="3">Belongs to the WHI5/NRM1 family.</text>
</comment>
<name>A0A448YKB0_BRENA</name>
<proteinExistence type="inferred from homology"/>
<evidence type="ECO:0000256" key="2">
    <source>
        <dbReference type="ARBA" id="ARBA00004496"/>
    </source>
</evidence>
<keyword evidence="7" id="KW-0804">Transcription</keyword>
<protein>
    <submittedName>
        <fullName evidence="10">DEKNAAC102264</fullName>
    </submittedName>
</protein>
<dbReference type="EMBL" id="CAACVR010000012">
    <property type="protein sequence ID" value="VEU21308.1"/>
    <property type="molecule type" value="Genomic_DNA"/>
</dbReference>
<gene>
    <name evidence="10" type="ORF">BRENAR_LOCUS2043</name>
</gene>
<evidence type="ECO:0000256" key="5">
    <source>
        <dbReference type="ARBA" id="ARBA00022491"/>
    </source>
</evidence>
<dbReference type="InParanoid" id="A0A448YKB0"/>
<feature type="region of interest" description="Disordered" evidence="9">
    <location>
        <begin position="316"/>
        <end position="343"/>
    </location>
</feature>
<evidence type="ECO:0000256" key="6">
    <source>
        <dbReference type="ARBA" id="ARBA00023015"/>
    </source>
</evidence>
<keyword evidence="6" id="KW-0805">Transcription regulation</keyword>
<evidence type="ECO:0000256" key="4">
    <source>
        <dbReference type="ARBA" id="ARBA00022490"/>
    </source>
</evidence>
<evidence type="ECO:0000256" key="8">
    <source>
        <dbReference type="ARBA" id="ARBA00023242"/>
    </source>
</evidence>
<sequence>MTTSRVALAPLSDAKLNINFAHNRAGPLKAYSKSLLVSNDEERYTSRHLTLKRSLSTGLTNREQQLLYNGVITPRQEKARILKMRLQLAYYKVKTNQTDVPLHKLRLPYTHKETAETKRDDDQPKSLDALSDLLAASSPLFKRTSIATAHRNSGTSTTHRKPKLIRSAARTRMLCGKLDDVVARRSSGHGHKFSLDSARVPSSYTQPLSAPAVSSRFSLTLPTPYPQHSFSNQTSPSRFAISKTGGGLAQGSLQTRRLPPAPGTASHVPLVTLSQVANSRPSFTSTAATAAPSHSVQDADATIIQNTSSMIATPVRNTNASRVNDKDSTIHQDDSQSQLSPRILSTPSSIGAARCLLQLAHR</sequence>
<dbReference type="InterPro" id="IPR013734">
    <property type="entry name" value="TF_Nrm1/Whi5"/>
</dbReference>
<evidence type="ECO:0000256" key="1">
    <source>
        <dbReference type="ARBA" id="ARBA00004123"/>
    </source>
</evidence>
<organism evidence="10 11">
    <name type="scientific">Brettanomyces naardenensis</name>
    <name type="common">Yeast</name>
    <dbReference type="NCBI Taxonomy" id="13370"/>
    <lineage>
        <taxon>Eukaryota</taxon>
        <taxon>Fungi</taxon>
        <taxon>Dikarya</taxon>
        <taxon>Ascomycota</taxon>
        <taxon>Saccharomycotina</taxon>
        <taxon>Pichiomycetes</taxon>
        <taxon>Pichiales</taxon>
        <taxon>Pichiaceae</taxon>
        <taxon>Brettanomyces</taxon>
    </lineage>
</organism>
<keyword evidence="8" id="KW-0539">Nucleus</keyword>
<evidence type="ECO:0000256" key="9">
    <source>
        <dbReference type="SAM" id="MobiDB-lite"/>
    </source>
</evidence>
<feature type="compositionally biased region" description="Basic and acidic residues" evidence="9">
    <location>
        <begin position="323"/>
        <end position="334"/>
    </location>
</feature>
<feature type="compositionally biased region" description="Polar residues" evidence="9">
    <location>
        <begin position="227"/>
        <end position="237"/>
    </location>
</feature>
<dbReference type="Proteomes" id="UP000290900">
    <property type="component" value="Unassembled WGS sequence"/>
</dbReference>